<sequence length="309" mass="33663">MAIALMHTETPPLGRHLYSVPEPSSSSGSSHRRGTQPTIGGDMTEKGKGGSREPVDFPHTSNDDVLQPLSVRILRKSHTRSHSTSSFTSRPTVAAPTHRERFVSISERSSSSKSTSLHQFLTAPRGLMPKPVPVHPVETVDAEETIGAFSLTSCPRRHLHHLLSTAPRSWNLKHKPERLRVDFDFAPDTSQTQHESSDGSPPLSPIPSICRTPSSYSSESEYFPSPPSSAGPATPVHSATVSPVLPQSHLRPILEALEDASKFCVRTACASCGTVGSNYPCCPRCNEMWCSRECRLKSTGGKRHICKKT</sequence>
<dbReference type="RefSeq" id="XP_007399333.1">
    <property type="nucleotide sequence ID" value="XM_007399271.1"/>
</dbReference>
<dbReference type="OrthoDB" id="2526979at2759"/>
<proteinExistence type="predicted"/>
<evidence type="ECO:0000313" key="2">
    <source>
        <dbReference type="EMBL" id="EKM51521.1"/>
    </source>
</evidence>
<accession>K5UP31</accession>
<dbReference type="STRING" id="650164.K5UP31"/>
<keyword evidence="3" id="KW-1185">Reference proteome</keyword>
<reference evidence="2 3" key="1">
    <citation type="journal article" date="2012" name="BMC Genomics">
        <title>Comparative genomics of the white-rot fungi, Phanerochaete carnosa and P. chrysosporium, to elucidate the genetic basis of the distinct wood types they colonize.</title>
        <authorList>
            <person name="Suzuki H."/>
            <person name="MacDonald J."/>
            <person name="Syed K."/>
            <person name="Salamov A."/>
            <person name="Hori C."/>
            <person name="Aerts A."/>
            <person name="Henrissat B."/>
            <person name="Wiebenga A."/>
            <person name="vanKuyk P.A."/>
            <person name="Barry K."/>
            <person name="Lindquist E."/>
            <person name="LaButti K."/>
            <person name="Lapidus A."/>
            <person name="Lucas S."/>
            <person name="Coutinho P."/>
            <person name="Gong Y."/>
            <person name="Samejima M."/>
            <person name="Mahadevan R."/>
            <person name="Abou-Zaid M."/>
            <person name="de Vries R.P."/>
            <person name="Igarashi K."/>
            <person name="Yadav J.S."/>
            <person name="Grigoriev I.V."/>
            <person name="Master E.R."/>
        </authorList>
    </citation>
    <scope>NUCLEOTIDE SEQUENCE [LARGE SCALE GENOMIC DNA]</scope>
    <source>
        <strain evidence="2 3">HHB-10118-sp</strain>
    </source>
</reference>
<dbReference type="EMBL" id="JH930476">
    <property type="protein sequence ID" value="EKM51521.1"/>
    <property type="molecule type" value="Genomic_DNA"/>
</dbReference>
<feature type="region of interest" description="Disordered" evidence="1">
    <location>
        <begin position="1"/>
        <end position="98"/>
    </location>
</feature>
<dbReference type="KEGG" id="pco:PHACADRAFT_261720"/>
<evidence type="ECO:0000313" key="3">
    <source>
        <dbReference type="Proteomes" id="UP000008370"/>
    </source>
</evidence>
<organism evidence="2 3">
    <name type="scientific">Phanerochaete carnosa (strain HHB-10118-sp)</name>
    <name type="common">White-rot fungus</name>
    <name type="synonym">Peniophora carnosa</name>
    <dbReference type="NCBI Taxonomy" id="650164"/>
    <lineage>
        <taxon>Eukaryota</taxon>
        <taxon>Fungi</taxon>
        <taxon>Dikarya</taxon>
        <taxon>Basidiomycota</taxon>
        <taxon>Agaricomycotina</taxon>
        <taxon>Agaricomycetes</taxon>
        <taxon>Polyporales</taxon>
        <taxon>Phanerochaetaceae</taxon>
        <taxon>Phanerochaete</taxon>
    </lineage>
</organism>
<protein>
    <submittedName>
        <fullName evidence="2">Uncharacterized protein</fullName>
    </submittedName>
</protein>
<evidence type="ECO:0000256" key="1">
    <source>
        <dbReference type="SAM" id="MobiDB-lite"/>
    </source>
</evidence>
<feature type="compositionally biased region" description="Low complexity" evidence="1">
    <location>
        <begin position="213"/>
        <end position="223"/>
    </location>
</feature>
<dbReference type="Proteomes" id="UP000008370">
    <property type="component" value="Unassembled WGS sequence"/>
</dbReference>
<feature type="region of interest" description="Disordered" evidence="1">
    <location>
        <begin position="188"/>
        <end position="240"/>
    </location>
</feature>
<dbReference type="AlphaFoldDB" id="K5UP31"/>
<dbReference type="HOGENOM" id="CLU_078306_0_0_1"/>
<feature type="compositionally biased region" description="Basic and acidic residues" evidence="1">
    <location>
        <begin position="43"/>
        <end position="56"/>
    </location>
</feature>
<dbReference type="InParanoid" id="K5UP31"/>
<name>K5UP31_PHACS</name>
<gene>
    <name evidence="2" type="ORF">PHACADRAFT_261720</name>
</gene>
<dbReference type="GeneID" id="18918065"/>